<keyword evidence="1" id="KW-0808">Transferase</keyword>
<reference evidence="2" key="1">
    <citation type="submission" date="2022-06" db="EMBL/GenBank/DDBJ databases">
        <title>Sequencing the genomes of 1000 actinobacteria strains.</title>
        <authorList>
            <person name="Klenk H.-P."/>
        </authorList>
    </citation>
    <scope>NUCLEOTIDE SEQUENCE</scope>
    <source>
        <strain evidence="2">DSM 46694</strain>
    </source>
</reference>
<name>A0A9X2K3F0_9ACTN</name>
<evidence type="ECO:0000313" key="3">
    <source>
        <dbReference type="Proteomes" id="UP001139648"/>
    </source>
</evidence>
<dbReference type="Proteomes" id="UP001139648">
    <property type="component" value="Unassembled WGS sequence"/>
</dbReference>
<comment type="caution">
    <text evidence="2">The sequence shown here is derived from an EMBL/GenBank/DDBJ whole genome shotgun (WGS) entry which is preliminary data.</text>
</comment>
<dbReference type="SUPFAM" id="SSF53335">
    <property type="entry name" value="S-adenosyl-L-methionine-dependent methyltransferases"/>
    <property type="match status" value="1"/>
</dbReference>
<evidence type="ECO:0000256" key="1">
    <source>
        <dbReference type="ARBA" id="ARBA00022679"/>
    </source>
</evidence>
<dbReference type="GO" id="GO:0032259">
    <property type="term" value="P:methylation"/>
    <property type="evidence" value="ECO:0007669"/>
    <property type="project" value="UniProtKB-KW"/>
</dbReference>
<sequence>MTSTAARDAVPAVAGRQAFLTEWLPPAPARVLDAGCGRGRLALALARAGYAVSAVDIDPRAVAATTALGVAAIEADIADYDDRPFDAIVFSLSLHHTARLAEAVERARALLAAGGVLIVDEFAWERADRATASWFYDIGAVLAEAGLTASPEHGAAVEDPHAEWVSRHRDEHHLHAGDTMVHAIRAAFEIRELVRVPYLHRYLADEINDEISDDTATRLLTSLQQIEQLRIGRGDLTAVGLRLLAHPANREDRA</sequence>
<dbReference type="Gene3D" id="3.40.50.150">
    <property type="entry name" value="Vaccinia Virus protein VP39"/>
    <property type="match status" value="1"/>
</dbReference>
<dbReference type="InterPro" id="IPR029063">
    <property type="entry name" value="SAM-dependent_MTases_sf"/>
</dbReference>
<accession>A0A9X2K3F0</accession>
<keyword evidence="3" id="KW-1185">Reference proteome</keyword>
<keyword evidence="2" id="KW-0489">Methyltransferase</keyword>
<evidence type="ECO:0000313" key="2">
    <source>
        <dbReference type="EMBL" id="MCP2358060.1"/>
    </source>
</evidence>
<protein>
    <submittedName>
        <fullName evidence="2">SAM-dependent methyltransferase</fullName>
    </submittedName>
</protein>
<dbReference type="Pfam" id="PF13489">
    <property type="entry name" value="Methyltransf_23"/>
    <property type="match status" value="1"/>
</dbReference>
<dbReference type="GO" id="GO:0008168">
    <property type="term" value="F:methyltransferase activity"/>
    <property type="evidence" value="ECO:0007669"/>
    <property type="project" value="UniProtKB-KW"/>
</dbReference>
<dbReference type="CDD" id="cd02440">
    <property type="entry name" value="AdoMet_MTases"/>
    <property type="match status" value="1"/>
</dbReference>
<dbReference type="RefSeq" id="WP_253745155.1">
    <property type="nucleotide sequence ID" value="NZ_BAABKA010000067.1"/>
</dbReference>
<organism evidence="2 3">
    <name type="scientific">Nonomuraea thailandensis</name>
    <dbReference type="NCBI Taxonomy" id="1188745"/>
    <lineage>
        <taxon>Bacteria</taxon>
        <taxon>Bacillati</taxon>
        <taxon>Actinomycetota</taxon>
        <taxon>Actinomycetes</taxon>
        <taxon>Streptosporangiales</taxon>
        <taxon>Streptosporangiaceae</taxon>
        <taxon>Nonomuraea</taxon>
    </lineage>
</organism>
<proteinExistence type="predicted"/>
<dbReference type="AlphaFoldDB" id="A0A9X2K3F0"/>
<dbReference type="PANTHER" id="PTHR43861">
    <property type="entry name" value="TRANS-ACONITATE 2-METHYLTRANSFERASE-RELATED"/>
    <property type="match status" value="1"/>
</dbReference>
<dbReference type="EMBL" id="JAMZEB010000002">
    <property type="protein sequence ID" value="MCP2358060.1"/>
    <property type="molecule type" value="Genomic_DNA"/>
</dbReference>
<dbReference type="PANTHER" id="PTHR43861:SF3">
    <property type="entry name" value="PUTATIVE (AFU_ORTHOLOGUE AFUA_2G14390)-RELATED"/>
    <property type="match status" value="1"/>
</dbReference>
<gene>
    <name evidence="2" type="ORF">HD597_005080</name>
</gene>